<organism evidence="1 2">
    <name type="scientific">Flavobacterium flavipallidum</name>
    <dbReference type="NCBI Taxonomy" id="3139140"/>
    <lineage>
        <taxon>Bacteria</taxon>
        <taxon>Pseudomonadati</taxon>
        <taxon>Bacteroidota</taxon>
        <taxon>Flavobacteriia</taxon>
        <taxon>Flavobacteriales</taxon>
        <taxon>Flavobacteriaceae</taxon>
        <taxon>Flavobacterium</taxon>
    </lineage>
</organism>
<gene>
    <name evidence="1" type="ORF">AAEO59_03715</name>
</gene>
<evidence type="ECO:0000313" key="2">
    <source>
        <dbReference type="Proteomes" id="UP001398556"/>
    </source>
</evidence>
<accession>A0ABU9HJ57</accession>
<protein>
    <recommendedName>
        <fullName evidence="3">Methyltransferase domain-containing protein</fullName>
    </recommendedName>
</protein>
<dbReference type="Gene3D" id="3.40.50.150">
    <property type="entry name" value="Vaccinia Virus protein VP39"/>
    <property type="match status" value="1"/>
</dbReference>
<dbReference type="EMBL" id="JBBYHU010000004">
    <property type="protein sequence ID" value="MEL1240150.1"/>
    <property type="molecule type" value="Genomic_DNA"/>
</dbReference>
<dbReference type="InterPro" id="IPR029063">
    <property type="entry name" value="SAM-dependent_MTases_sf"/>
</dbReference>
<keyword evidence="2" id="KW-1185">Reference proteome</keyword>
<sequence>MIKKTLKIMLNFFKKKPLKYTFHDDFWIQKVKTITVVDRVPFFEELVKGKKILHLGCNDWPIFNPVYNLHIKLAKYADIIHGFDIDLEGVEELRKYVNQPYFSHFDQLKGNQYDICLVPETIEHVDNVREFLEGLSTVEAKIFYITAPNCFSKNHIERNFYGQDEFIEVNHPDHNCWYSPYTLKNQIEKYSNLKVKNVFLMNEDRMVCCEAVKKNL</sequence>
<evidence type="ECO:0000313" key="1">
    <source>
        <dbReference type="EMBL" id="MEL1240150.1"/>
    </source>
</evidence>
<dbReference type="SUPFAM" id="SSF53335">
    <property type="entry name" value="S-adenosyl-L-methionine-dependent methyltransferases"/>
    <property type="match status" value="1"/>
</dbReference>
<proteinExistence type="predicted"/>
<dbReference type="Proteomes" id="UP001398556">
    <property type="component" value="Unassembled WGS sequence"/>
</dbReference>
<name>A0ABU9HJ57_9FLAO</name>
<comment type="caution">
    <text evidence="1">The sequence shown here is derived from an EMBL/GenBank/DDBJ whole genome shotgun (WGS) entry which is preliminary data.</text>
</comment>
<evidence type="ECO:0008006" key="3">
    <source>
        <dbReference type="Google" id="ProtNLM"/>
    </source>
</evidence>
<reference evidence="1 2" key="1">
    <citation type="submission" date="2024-04" db="EMBL/GenBank/DDBJ databases">
        <title>Flavobacterium sp. DGU99 16S ribosomal RNA gene Genome sequencing and assembly.</title>
        <authorList>
            <person name="Park S."/>
        </authorList>
    </citation>
    <scope>NUCLEOTIDE SEQUENCE [LARGE SCALE GENOMIC DNA]</scope>
    <source>
        <strain evidence="1 2">DGU99</strain>
    </source>
</reference>
<dbReference type="RefSeq" id="WP_341699393.1">
    <property type="nucleotide sequence ID" value="NZ_JBBYHU010000004.1"/>
</dbReference>